<dbReference type="AlphaFoldDB" id="A0A0A1U410"/>
<dbReference type="Pfam" id="PF07714">
    <property type="entry name" value="PK_Tyr_Ser-Thr"/>
    <property type="match status" value="1"/>
</dbReference>
<dbReference type="PROSITE" id="PS01186">
    <property type="entry name" value="EGF_2"/>
    <property type="match status" value="1"/>
</dbReference>
<dbReference type="InterPro" id="IPR008271">
    <property type="entry name" value="Ser/Thr_kinase_AS"/>
</dbReference>
<organism evidence="9 10">
    <name type="scientific">Entamoeba invadens IP1</name>
    <dbReference type="NCBI Taxonomy" id="370355"/>
    <lineage>
        <taxon>Eukaryota</taxon>
        <taxon>Amoebozoa</taxon>
        <taxon>Evosea</taxon>
        <taxon>Archamoebae</taxon>
        <taxon>Mastigamoebida</taxon>
        <taxon>Entamoebidae</taxon>
        <taxon>Entamoeba</taxon>
    </lineage>
</organism>
<dbReference type="EC" id="2.7.10.2" evidence="9"/>
<accession>A0A0A1U410</accession>
<feature type="compositionally biased region" description="Polar residues" evidence="5">
    <location>
        <begin position="1207"/>
        <end position="1221"/>
    </location>
</feature>
<keyword evidence="2 4" id="KW-0547">Nucleotide-binding</keyword>
<dbReference type="GeneID" id="14887945"/>
<evidence type="ECO:0000256" key="2">
    <source>
        <dbReference type="ARBA" id="ARBA00022741"/>
    </source>
</evidence>
<evidence type="ECO:0000256" key="6">
    <source>
        <dbReference type="SAM" id="Phobius"/>
    </source>
</evidence>
<keyword evidence="1" id="KW-0723">Serine/threonine-protein kinase</keyword>
<sequence length="1269" mass="141876">MTRLMFFFLLIFSVNSSTTKLAEDALTSSVSSSSSTDNFDENCGNGLFDAKTEECDRVDGCGSDCLCSIGYTADGDGHCVPKCMYGSACINGCYKPDKCERCNESMGYTSDCSECLKDYMWFGEGKCLPYNATELISCGDFFTQTDAFFAALGKTNVFRIRFGDTGNLDENGKVVLDLSQDVLTQFQSTFNKLAINRCTRFVNPTKPYTYGTWFEVLADENGYVHIETDKKYTNAEITILNAQSKTVGTNYALSVHERCLDTADLFYNPKCTTRNGGRTDYIQSPQVFLKVIKDEKYYVFLHSKFASSQVSSIPIYFNKVLHPCSGDYQEVVMNEVASGYFSSIIDSDTTIVSGSVCTKENEKGRWYRINGVDQTLDISTCNSEEYDVSLNLIEFDLAQLGFVDTHTDDISNVTCGVEGIGKCVKYRNDGCGKGSLLPRMVVTLKKEYMYMLFVSLNEEYKSRVKLDITITCPQECGENGKCSGYSGKCECNEGYVNKYDGCSACGNGKVDIDINEECDLSSGVVDIQCLDSCNCKDGTQPKEINGVTKCAVSTCNNDNIDENEECDGGFGCYHCLCVNNTYAFAKPRLYCVSSTCGNKKWDKGEECDGGLGCIECECQPDWFGHGSADCSSLSPALTNFLFWGVGSISYFILYMLILIISLGVYIKLTRVIKKQTYNEMNIFENTIIPFDKNNSQYVDMSKENKYFSFSSTKIEFDSQPEINEPIETQIELNNLSKTHPLYFVFHSGDYTKYIILSKPFVGTIRPKESVTLNISFMAKCTTVLNEKVPITIRFGNVSQIIKEIKKENPDLIDHASQSSQNSEMDDTKSFGKKSLSSADGKEKSSSKTKSTGKDSGTKDKSSSSLNSKNKKSKTAISKFHVYLNLQVESALSTKLDYEEIHLQHPPIGGGTFGIVYRAEWRRVDVAVKVMKTDLVSLMELLPNFMQEAEMMERIRCPYIVNYIGSVMTGDTLCLVTEFCPLGSLRKYMKSNAIPELLKLRFCQDIARGMEYLHENDILHRDLKTDNVLMISKNPHDPITAKVTDFGTSRSFIESSGKKLLQGIGTPVYMAPEISRKDQMTLKSDVYSFAICMLEIWLTKDVYDPMKFPDSESILRFVGAEKRLDIDDSCVLKELIQAAWKPRASERPSFKELGTKLTLILKNVEKGETKREKDSKSSKMNDEENSKVSVTAVTTKDESVTEGESADNSETSNDSDNPTISKDTPEHNDINSNEEHMDGVRPEVAKQVEKEVTAEKTETAQETPKEEEQQ</sequence>
<keyword evidence="10" id="KW-1185">Reference proteome</keyword>
<reference evidence="9 10" key="1">
    <citation type="submission" date="2012-10" db="EMBL/GenBank/DDBJ databases">
        <authorList>
            <person name="Zafar N."/>
            <person name="Inman J."/>
            <person name="Hall N."/>
            <person name="Lorenzi H."/>
            <person name="Caler E."/>
        </authorList>
    </citation>
    <scope>NUCLEOTIDE SEQUENCE [LARGE SCALE GENOMIC DNA]</scope>
    <source>
        <strain evidence="9 10">IP1</strain>
    </source>
</reference>
<dbReference type="VEuPathDB" id="AmoebaDB:EIN_491460"/>
<dbReference type="PANTHER" id="PTHR45756:SF1">
    <property type="entry name" value="PROTEIN KINASE DOMAIN CONTAINING PROTEIN"/>
    <property type="match status" value="1"/>
</dbReference>
<dbReference type="SUPFAM" id="SSF56112">
    <property type="entry name" value="Protein kinase-like (PK-like)"/>
    <property type="match status" value="1"/>
</dbReference>
<keyword evidence="3 4" id="KW-0067">ATP-binding</keyword>
<feature type="region of interest" description="Disordered" evidence="5">
    <location>
        <begin position="811"/>
        <end position="869"/>
    </location>
</feature>
<dbReference type="InterPro" id="IPR000742">
    <property type="entry name" value="EGF"/>
</dbReference>
<keyword evidence="7" id="KW-0732">Signal</keyword>
<dbReference type="InterPro" id="IPR001245">
    <property type="entry name" value="Ser-Thr/Tyr_kinase_cat_dom"/>
</dbReference>
<dbReference type="PROSITE" id="PS00108">
    <property type="entry name" value="PROTEIN_KINASE_ST"/>
    <property type="match status" value="1"/>
</dbReference>
<keyword evidence="9" id="KW-0808">Transferase</keyword>
<dbReference type="GO" id="GO:0004674">
    <property type="term" value="F:protein serine/threonine kinase activity"/>
    <property type="evidence" value="ECO:0007669"/>
    <property type="project" value="UniProtKB-KW"/>
</dbReference>
<dbReference type="InterPro" id="IPR011009">
    <property type="entry name" value="Kinase-like_dom_sf"/>
</dbReference>
<dbReference type="SMART" id="SM00220">
    <property type="entry name" value="S_TKc"/>
    <property type="match status" value="1"/>
</dbReference>
<proteinExistence type="predicted"/>
<feature type="compositionally biased region" description="Basic and acidic residues" evidence="5">
    <location>
        <begin position="839"/>
        <end position="861"/>
    </location>
</feature>
<dbReference type="PROSITE" id="PS00107">
    <property type="entry name" value="PROTEIN_KINASE_ATP"/>
    <property type="match status" value="1"/>
</dbReference>
<evidence type="ECO:0000256" key="3">
    <source>
        <dbReference type="ARBA" id="ARBA00022840"/>
    </source>
</evidence>
<dbReference type="Gene3D" id="1.10.510.10">
    <property type="entry name" value="Transferase(Phosphotransferase) domain 1"/>
    <property type="match status" value="1"/>
</dbReference>
<dbReference type="GO" id="GO:0004715">
    <property type="term" value="F:non-membrane spanning protein tyrosine kinase activity"/>
    <property type="evidence" value="ECO:0007669"/>
    <property type="project" value="UniProtKB-EC"/>
</dbReference>
<gene>
    <name evidence="9" type="ORF">EIN_491460</name>
</gene>
<keyword evidence="6" id="KW-0472">Membrane</keyword>
<feature type="domain" description="Protein kinase" evidence="8">
    <location>
        <begin position="901"/>
        <end position="1158"/>
    </location>
</feature>
<dbReference type="GO" id="GO:0005524">
    <property type="term" value="F:ATP binding"/>
    <property type="evidence" value="ECO:0007669"/>
    <property type="project" value="UniProtKB-UniRule"/>
</dbReference>
<dbReference type="CDD" id="cd13999">
    <property type="entry name" value="STKc_MAP3K-like"/>
    <property type="match status" value="1"/>
</dbReference>
<feature type="compositionally biased region" description="Basic and acidic residues" evidence="5">
    <location>
        <begin position="1166"/>
        <end position="1185"/>
    </location>
</feature>
<keyword evidence="6" id="KW-0812">Transmembrane</keyword>
<keyword evidence="6" id="KW-1133">Transmembrane helix</keyword>
<keyword evidence="9" id="KW-0418">Kinase</keyword>
<evidence type="ECO:0000313" key="9">
    <source>
        <dbReference type="EMBL" id="ELP88967.1"/>
    </source>
</evidence>
<dbReference type="PROSITE" id="PS50011">
    <property type="entry name" value="PROTEIN_KINASE_DOM"/>
    <property type="match status" value="1"/>
</dbReference>
<feature type="region of interest" description="Disordered" evidence="5">
    <location>
        <begin position="1166"/>
        <end position="1269"/>
    </location>
</feature>
<dbReference type="Gene3D" id="3.30.200.20">
    <property type="entry name" value="Phosphorylase Kinase, domain 1"/>
    <property type="match status" value="1"/>
</dbReference>
<dbReference type="InterPro" id="IPR000719">
    <property type="entry name" value="Prot_kinase_dom"/>
</dbReference>
<dbReference type="InterPro" id="IPR017441">
    <property type="entry name" value="Protein_kinase_ATP_BS"/>
</dbReference>
<protein>
    <submittedName>
        <fullName evidence="9">Serine-threonine protein kinase, putative</fullName>
        <ecNumber evidence="9">2.7.10.2</ecNumber>
    </submittedName>
</protein>
<name>A0A0A1U410_ENTIV</name>
<feature type="chain" id="PRO_5001990772" evidence="7">
    <location>
        <begin position="17"/>
        <end position="1269"/>
    </location>
</feature>
<dbReference type="KEGG" id="eiv:EIN_491460"/>
<feature type="compositionally biased region" description="Basic and acidic residues" evidence="5">
    <location>
        <begin position="1222"/>
        <end position="1269"/>
    </location>
</feature>
<evidence type="ECO:0000259" key="8">
    <source>
        <dbReference type="PROSITE" id="PS50011"/>
    </source>
</evidence>
<feature type="binding site" evidence="4">
    <location>
        <position position="928"/>
    </location>
    <ligand>
        <name>ATP</name>
        <dbReference type="ChEBI" id="CHEBI:30616"/>
    </ligand>
</feature>
<dbReference type="RefSeq" id="XP_004255738.1">
    <property type="nucleotide sequence ID" value="XM_004255690.1"/>
</dbReference>
<feature type="transmembrane region" description="Helical" evidence="6">
    <location>
        <begin position="640"/>
        <end position="666"/>
    </location>
</feature>
<dbReference type="EMBL" id="KB206684">
    <property type="protein sequence ID" value="ELP88967.1"/>
    <property type="molecule type" value="Genomic_DNA"/>
</dbReference>
<evidence type="ECO:0000256" key="1">
    <source>
        <dbReference type="ARBA" id="ARBA00022527"/>
    </source>
</evidence>
<dbReference type="Proteomes" id="UP000014680">
    <property type="component" value="Unassembled WGS sequence"/>
</dbReference>
<evidence type="ECO:0000256" key="7">
    <source>
        <dbReference type="SAM" id="SignalP"/>
    </source>
</evidence>
<dbReference type="PANTHER" id="PTHR45756">
    <property type="entry name" value="PALMITOYLTRANSFERASE"/>
    <property type="match status" value="1"/>
</dbReference>
<evidence type="ECO:0000256" key="5">
    <source>
        <dbReference type="SAM" id="MobiDB-lite"/>
    </source>
</evidence>
<feature type="signal peptide" evidence="7">
    <location>
        <begin position="1"/>
        <end position="16"/>
    </location>
</feature>
<evidence type="ECO:0000256" key="4">
    <source>
        <dbReference type="PROSITE-ProRule" id="PRU10141"/>
    </source>
</evidence>
<dbReference type="InterPro" id="IPR053215">
    <property type="entry name" value="TKL_Ser/Thr_kinase"/>
</dbReference>
<dbReference type="OrthoDB" id="28530at2759"/>
<evidence type="ECO:0000313" key="10">
    <source>
        <dbReference type="Proteomes" id="UP000014680"/>
    </source>
</evidence>